<comment type="caution">
    <text evidence="3">The sequence shown here is derived from an EMBL/GenBank/DDBJ whole genome shotgun (WGS) entry which is preliminary data.</text>
</comment>
<dbReference type="Pfam" id="PF00582">
    <property type="entry name" value="Usp"/>
    <property type="match status" value="1"/>
</dbReference>
<name>A0ABW0V3H1_9ACTN</name>
<sequence length="74" mass="7827">DVTVRSRVVRGRTRPALIEASGSAQLIVVGARGRGGFAGLLLGSVSQAVLRHAQCPVTVVRDGTFYEPRTPRLA</sequence>
<dbReference type="RefSeq" id="WP_381031544.1">
    <property type="nucleotide sequence ID" value="NZ_JBHSNY010000024.1"/>
</dbReference>
<dbReference type="Proteomes" id="UP001596154">
    <property type="component" value="Unassembled WGS sequence"/>
</dbReference>
<feature type="domain" description="UspA" evidence="2">
    <location>
        <begin position="2"/>
        <end position="61"/>
    </location>
</feature>
<organism evidence="3 4">
    <name type="scientific">Streptomyces bullii</name>
    <dbReference type="NCBI Taxonomy" id="349910"/>
    <lineage>
        <taxon>Bacteria</taxon>
        <taxon>Bacillati</taxon>
        <taxon>Actinomycetota</taxon>
        <taxon>Actinomycetes</taxon>
        <taxon>Kitasatosporales</taxon>
        <taxon>Streptomycetaceae</taxon>
        <taxon>Streptomyces</taxon>
    </lineage>
</organism>
<protein>
    <submittedName>
        <fullName evidence="3">Universal stress protein</fullName>
    </submittedName>
</protein>
<evidence type="ECO:0000313" key="3">
    <source>
        <dbReference type="EMBL" id="MFC5639494.1"/>
    </source>
</evidence>
<reference evidence="4" key="1">
    <citation type="journal article" date="2019" name="Int. J. Syst. Evol. Microbiol.">
        <title>The Global Catalogue of Microorganisms (GCM) 10K type strain sequencing project: providing services to taxonomists for standard genome sequencing and annotation.</title>
        <authorList>
            <consortium name="The Broad Institute Genomics Platform"/>
            <consortium name="The Broad Institute Genome Sequencing Center for Infectious Disease"/>
            <person name="Wu L."/>
            <person name="Ma J."/>
        </authorList>
    </citation>
    <scope>NUCLEOTIDE SEQUENCE [LARGE SCALE GENOMIC DNA]</scope>
    <source>
        <strain evidence="4">CGMCC 4.7248</strain>
    </source>
</reference>
<dbReference type="Gene3D" id="3.40.50.620">
    <property type="entry name" value="HUPs"/>
    <property type="match status" value="1"/>
</dbReference>
<dbReference type="InterPro" id="IPR006015">
    <property type="entry name" value="Universal_stress_UspA"/>
</dbReference>
<evidence type="ECO:0000313" key="4">
    <source>
        <dbReference type="Proteomes" id="UP001596154"/>
    </source>
</evidence>
<dbReference type="InterPro" id="IPR014729">
    <property type="entry name" value="Rossmann-like_a/b/a_fold"/>
</dbReference>
<comment type="similarity">
    <text evidence="1">Belongs to the universal stress protein A family.</text>
</comment>
<gene>
    <name evidence="3" type="ORF">ACFPZJ_38410</name>
</gene>
<dbReference type="PANTHER" id="PTHR46268">
    <property type="entry name" value="STRESS RESPONSE PROTEIN NHAX"/>
    <property type="match status" value="1"/>
</dbReference>
<keyword evidence="4" id="KW-1185">Reference proteome</keyword>
<evidence type="ECO:0000259" key="2">
    <source>
        <dbReference type="Pfam" id="PF00582"/>
    </source>
</evidence>
<dbReference type="PANTHER" id="PTHR46268:SF6">
    <property type="entry name" value="UNIVERSAL STRESS PROTEIN UP12"/>
    <property type="match status" value="1"/>
</dbReference>
<dbReference type="InterPro" id="IPR006016">
    <property type="entry name" value="UspA"/>
</dbReference>
<proteinExistence type="inferred from homology"/>
<accession>A0ABW0V3H1</accession>
<dbReference type="SUPFAM" id="SSF52402">
    <property type="entry name" value="Adenine nucleotide alpha hydrolases-like"/>
    <property type="match status" value="1"/>
</dbReference>
<dbReference type="EMBL" id="JBHSNY010000024">
    <property type="protein sequence ID" value="MFC5639494.1"/>
    <property type="molecule type" value="Genomic_DNA"/>
</dbReference>
<evidence type="ECO:0000256" key="1">
    <source>
        <dbReference type="ARBA" id="ARBA00008791"/>
    </source>
</evidence>
<feature type="non-terminal residue" evidence="3">
    <location>
        <position position="1"/>
    </location>
</feature>
<dbReference type="PRINTS" id="PR01438">
    <property type="entry name" value="UNVRSLSTRESS"/>
</dbReference>